<dbReference type="InterPro" id="IPR011050">
    <property type="entry name" value="Pectin_lyase_fold/virulence"/>
</dbReference>
<gene>
    <name evidence="1" type="ORF">IWT126_00552</name>
</gene>
<dbReference type="AlphaFoldDB" id="A0A1Z5IFI8"/>
<dbReference type="InterPro" id="IPR012334">
    <property type="entry name" value="Pectin_lyas_fold"/>
</dbReference>
<dbReference type="STRING" id="1302250.GCA_001313225_03244"/>
<accession>A0A1Z5IFI8</accession>
<dbReference type="Proteomes" id="UP000198402">
    <property type="component" value="Unassembled WGS sequence"/>
</dbReference>
<evidence type="ECO:0008006" key="3">
    <source>
        <dbReference type="Google" id="ProtNLM"/>
    </source>
</evidence>
<evidence type="ECO:0000313" key="1">
    <source>
        <dbReference type="EMBL" id="GAX00537.1"/>
    </source>
</evidence>
<evidence type="ECO:0000313" key="2">
    <source>
        <dbReference type="Proteomes" id="UP000198402"/>
    </source>
</evidence>
<keyword evidence="2" id="KW-1185">Reference proteome</keyword>
<organism evidence="1 2">
    <name type="scientific">Secundilactobacillus silagei JCM 19001</name>
    <dbReference type="NCBI Taxonomy" id="1302250"/>
    <lineage>
        <taxon>Bacteria</taxon>
        <taxon>Bacillati</taxon>
        <taxon>Bacillota</taxon>
        <taxon>Bacilli</taxon>
        <taxon>Lactobacillales</taxon>
        <taxon>Lactobacillaceae</taxon>
        <taxon>Secundilactobacillus</taxon>
    </lineage>
</organism>
<comment type="caution">
    <text evidence="1">The sequence shown here is derived from an EMBL/GenBank/DDBJ whole genome shotgun (WGS) entry which is preliminary data.</text>
</comment>
<sequence length="307" mass="34934">MDIRHHQGLKLNYNYTTRIWKDTIVKEINQEVFEGERALFKAHDLNIKNSTFQNGESPLKHSKNLNIEHNIFKWKYPLWYADNINVTQSTIKLEAHAGIWYTKNLTMDNVMVEATKTFRHMSHSQLSNITMSNAAETLWWCNDVKLDHITATGDYFGKNCENIVVDHLKLSGNYAFDGSKNIEVHNSTFETHDAFWNCDNVTVYDSTLVGEYLAWNTKHIRFVNCWIESDQGLCYVDDLTLENCSLVNTDLAFEYCTAINADVTTTIDSVKNPISGVINAPAIGKVIQDDPDIDKSAIKINVGGQSA</sequence>
<name>A0A1Z5IFI8_9LACO</name>
<reference evidence="1 2" key="1">
    <citation type="submission" date="2015-11" db="EMBL/GenBank/DDBJ databases">
        <title>Draft genome sequences of new species of the genus Lactobacillus isolated from orchardgrass silage.</title>
        <authorList>
            <person name="Tohno M."/>
            <person name="Tanizawa Y."/>
            <person name="Arita M."/>
        </authorList>
    </citation>
    <scope>NUCLEOTIDE SEQUENCE [LARGE SCALE GENOMIC DNA]</scope>
    <source>
        <strain evidence="1 2">IWT126</strain>
    </source>
</reference>
<dbReference type="InterPro" id="IPR022208">
    <property type="entry name" value="DUF3737"/>
</dbReference>
<protein>
    <recommendedName>
        <fullName evidence="3">Hydrogenase</fullName>
    </recommendedName>
</protein>
<dbReference type="EMBL" id="BCMG01000002">
    <property type="protein sequence ID" value="GAX00537.1"/>
    <property type="molecule type" value="Genomic_DNA"/>
</dbReference>
<dbReference type="SUPFAM" id="SSF51126">
    <property type="entry name" value="Pectin lyase-like"/>
    <property type="match status" value="1"/>
</dbReference>
<dbReference type="Pfam" id="PF12541">
    <property type="entry name" value="DUF3737"/>
    <property type="match status" value="1"/>
</dbReference>
<dbReference type="Gene3D" id="2.160.20.10">
    <property type="entry name" value="Single-stranded right-handed beta-helix, Pectin lyase-like"/>
    <property type="match status" value="1"/>
</dbReference>
<proteinExistence type="predicted"/>